<sequence>MDLKRMELPFYFVQYEIQGAAGDIINTNNEI</sequence>
<evidence type="ECO:0000313" key="1">
    <source>
        <dbReference type="EMBL" id="ASO03832.1"/>
    </source>
</evidence>
<evidence type="ECO:0000313" key="2">
    <source>
        <dbReference type="Proteomes" id="UP000204551"/>
    </source>
</evidence>
<dbReference type="AlphaFoldDB" id="A0A221URA9"/>
<dbReference type="KEGG" id="aalg:AREALGSMS7_00334"/>
<organism evidence="1 2">
    <name type="scientific">Arenibacter algicola</name>
    <dbReference type="NCBI Taxonomy" id="616991"/>
    <lineage>
        <taxon>Bacteria</taxon>
        <taxon>Pseudomonadati</taxon>
        <taxon>Bacteroidota</taxon>
        <taxon>Flavobacteriia</taxon>
        <taxon>Flavobacteriales</taxon>
        <taxon>Flavobacteriaceae</taxon>
        <taxon>Arenibacter</taxon>
    </lineage>
</organism>
<reference evidence="1 2" key="1">
    <citation type="submission" date="2017-07" db="EMBL/GenBank/DDBJ databases">
        <title>Genome Sequence of Arenibacter algicola Strain SMS7 Isolated from a culture of the Diatom Skeletonema marinoi.</title>
        <authorList>
            <person name="Topel M."/>
            <person name="Pinder M.I.M."/>
            <person name="Johansson O.N."/>
            <person name="Kourtchenko O."/>
            <person name="Godhe A."/>
            <person name="Clarke A.K."/>
        </authorList>
    </citation>
    <scope>NUCLEOTIDE SEQUENCE [LARGE SCALE GENOMIC DNA]</scope>
    <source>
        <strain evidence="1 2">SMS7</strain>
    </source>
</reference>
<protein>
    <submittedName>
        <fullName evidence="1">Uncharacterized protein</fullName>
    </submittedName>
</protein>
<dbReference type="EMBL" id="CP022515">
    <property type="protein sequence ID" value="ASO03832.1"/>
    <property type="molecule type" value="Genomic_DNA"/>
</dbReference>
<name>A0A221URA9_9FLAO</name>
<gene>
    <name evidence="1" type="ORF">AREALGSMS7_00334</name>
</gene>
<proteinExistence type="predicted"/>
<dbReference type="Proteomes" id="UP000204551">
    <property type="component" value="Chromosome"/>
</dbReference>
<accession>A0A221URA9</accession>
<dbReference type="STRING" id="616991.GCA_000733925_03489"/>